<proteinExistence type="predicted"/>
<dbReference type="AlphaFoldDB" id="A0A1I5H4I4"/>
<protein>
    <recommendedName>
        <fullName evidence="3">6-bladed beta-propeller protein</fullName>
    </recommendedName>
</protein>
<evidence type="ECO:0000313" key="1">
    <source>
        <dbReference type="EMBL" id="SFO42751.1"/>
    </source>
</evidence>
<gene>
    <name evidence="1" type="ORF">SAMN04488519_106264</name>
</gene>
<reference evidence="2" key="1">
    <citation type="submission" date="2016-10" db="EMBL/GenBank/DDBJ databases">
        <authorList>
            <person name="Varghese N."/>
            <person name="Submissions S."/>
        </authorList>
    </citation>
    <scope>NUCLEOTIDE SEQUENCE [LARGE SCALE GENOMIC DNA]</scope>
    <source>
        <strain evidence="2">DSM 15282</strain>
    </source>
</reference>
<evidence type="ECO:0000313" key="2">
    <source>
        <dbReference type="Proteomes" id="UP000199564"/>
    </source>
</evidence>
<dbReference type="Proteomes" id="UP000199564">
    <property type="component" value="Unassembled WGS sequence"/>
</dbReference>
<accession>A0A1I5H4I4</accession>
<dbReference type="RefSeq" id="WP_091654197.1">
    <property type="nucleotide sequence ID" value="NZ_FOVW01000006.1"/>
</dbReference>
<organism evidence="1 2">
    <name type="scientific">Algoriphagus ornithinivorans</name>
    <dbReference type="NCBI Taxonomy" id="226506"/>
    <lineage>
        <taxon>Bacteria</taxon>
        <taxon>Pseudomonadati</taxon>
        <taxon>Bacteroidota</taxon>
        <taxon>Cytophagia</taxon>
        <taxon>Cytophagales</taxon>
        <taxon>Cyclobacteriaceae</taxon>
        <taxon>Algoriphagus</taxon>
    </lineage>
</organism>
<keyword evidence="2" id="KW-1185">Reference proteome</keyword>
<dbReference type="EMBL" id="FOVW01000006">
    <property type="protein sequence ID" value="SFO42751.1"/>
    <property type="molecule type" value="Genomic_DNA"/>
</dbReference>
<dbReference type="PROSITE" id="PS51257">
    <property type="entry name" value="PROKAR_LIPOPROTEIN"/>
    <property type="match status" value="1"/>
</dbReference>
<dbReference type="STRING" id="226506.SAMN04488519_106264"/>
<name>A0A1I5H4I4_9BACT</name>
<sequence>MKFFFSTLIAVLVLYSCSQKKSEEVSGAYVPELVLVDSIQVGRLVVPTLLDYSDDAQKFLLFDFKSNEFILTDNSGNILKVANRAQDGPDSYKSGYFEASRFISNDKILVKTFSGNFIYNLEFELIEQHPTQIHILSRLMGDTPSLISKDGMVFMFGFRESEQDQFLKNGLMEMSTYDFLKVSTADGNQLYSSKVPKSLNYIQDKGEYLSYEPNAYLKNDQIFLQFTLTPKLYKYSFPELNLLDSIDLNPGENFKITKPTIPNQNFDVFFEVLRGSRYQNFTFSNDYLITWYLKGAPDEEVDALDRRVVGDEKYMSVEDKYKTPVYQIFKDDKKLWEGEWPIKLQAKKELLYSVNAKPGEDPNAEERDFQTFYFYELK</sequence>
<evidence type="ECO:0008006" key="3">
    <source>
        <dbReference type="Google" id="ProtNLM"/>
    </source>
</evidence>